<organism evidence="2 3">
    <name type="scientific">Scytonema hofmannii FACHB-248</name>
    <dbReference type="NCBI Taxonomy" id="1842502"/>
    <lineage>
        <taxon>Bacteria</taxon>
        <taxon>Bacillati</taxon>
        <taxon>Cyanobacteriota</taxon>
        <taxon>Cyanophyceae</taxon>
        <taxon>Nostocales</taxon>
        <taxon>Scytonemataceae</taxon>
        <taxon>Scytonema</taxon>
    </lineage>
</organism>
<dbReference type="CDD" id="cd02440">
    <property type="entry name" value="AdoMet_MTases"/>
    <property type="match status" value="1"/>
</dbReference>
<dbReference type="InterPro" id="IPR041698">
    <property type="entry name" value="Methyltransf_25"/>
</dbReference>
<name>A0ABR8GV83_9CYAN</name>
<keyword evidence="2" id="KW-0489">Methyltransferase</keyword>
<gene>
    <name evidence="2" type="ORF">H6G81_21490</name>
</gene>
<dbReference type="GO" id="GO:0008168">
    <property type="term" value="F:methyltransferase activity"/>
    <property type="evidence" value="ECO:0007669"/>
    <property type="project" value="UniProtKB-KW"/>
</dbReference>
<keyword evidence="2" id="KW-0808">Transferase</keyword>
<dbReference type="Proteomes" id="UP000660380">
    <property type="component" value="Unassembled WGS sequence"/>
</dbReference>
<reference evidence="2 3" key="1">
    <citation type="journal article" date="2020" name="ISME J.">
        <title>Comparative genomics reveals insights into cyanobacterial evolution and habitat adaptation.</title>
        <authorList>
            <person name="Chen M.Y."/>
            <person name="Teng W.K."/>
            <person name="Zhao L."/>
            <person name="Hu C.X."/>
            <person name="Zhou Y.K."/>
            <person name="Han B.P."/>
            <person name="Song L.R."/>
            <person name="Shu W.S."/>
        </authorList>
    </citation>
    <scope>NUCLEOTIDE SEQUENCE [LARGE SCALE GENOMIC DNA]</scope>
    <source>
        <strain evidence="2 3">FACHB-248</strain>
    </source>
</reference>
<dbReference type="InterPro" id="IPR029063">
    <property type="entry name" value="SAM-dependent_MTases_sf"/>
</dbReference>
<evidence type="ECO:0000313" key="3">
    <source>
        <dbReference type="Proteomes" id="UP000660380"/>
    </source>
</evidence>
<accession>A0ABR8GV83</accession>
<dbReference type="Gene3D" id="3.40.50.150">
    <property type="entry name" value="Vaccinia Virus protein VP39"/>
    <property type="match status" value="1"/>
</dbReference>
<evidence type="ECO:0000313" key="2">
    <source>
        <dbReference type="EMBL" id="MBD2607030.1"/>
    </source>
</evidence>
<dbReference type="Pfam" id="PF13649">
    <property type="entry name" value="Methyltransf_25"/>
    <property type="match status" value="1"/>
</dbReference>
<dbReference type="GO" id="GO:0032259">
    <property type="term" value="P:methylation"/>
    <property type="evidence" value="ECO:0007669"/>
    <property type="project" value="UniProtKB-KW"/>
</dbReference>
<evidence type="ECO:0000259" key="1">
    <source>
        <dbReference type="Pfam" id="PF13649"/>
    </source>
</evidence>
<keyword evidence="3" id="KW-1185">Reference proteome</keyword>
<feature type="domain" description="Methyltransferase" evidence="1">
    <location>
        <begin position="45"/>
        <end position="123"/>
    </location>
</feature>
<dbReference type="RefSeq" id="WP_029631717.1">
    <property type="nucleotide sequence ID" value="NZ_JACJTA010000053.1"/>
</dbReference>
<dbReference type="SUPFAM" id="SSF53335">
    <property type="entry name" value="S-adenosyl-L-methionine-dependent methyltransferases"/>
    <property type="match status" value="1"/>
</dbReference>
<proteinExistence type="predicted"/>
<dbReference type="EMBL" id="JACJTA010000053">
    <property type="protein sequence ID" value="MBD2607030.1"/>
    <property type="molecule type" value="Genomic_DNA"/>
</dbReference>
<comment type="caution">
    <text evidence="2">The sequence shown here is derived from an EMBL/GenBank/DDBJ whole genome shotgun (WGS) entry which is preliminary data.</text>
</comment>
<sequence>MVDSSAFEAYDLLSQYYDSMQTKARNYLQVGQTLGSLIGNRKTLLEIGVGTGLTVEALLLGNPSYEIWGIDNHQPLLEQAKEKFKHQENVHLDLQDVLNLKLSREFDVVYSRGGALSLMNLPDGCYFISHIMGRDANLKALKGIAKHLQNEGLFIISAEKYKSSDDALTDSVVYSKEIMLDDGVIHHRKVERKSMNSEDYIFFDFSFRTDQEIIGRKVIELFSLNYQDYQKLFMEAGLYPVEIELERDFQVYSKVKQKQI</sequence>
<protein>
    <submittedName>
        <fullName evidence="2">Class I SAM-dependent methyltransferase</fullName>
    </submittedName>
</protein>